<comment type="caution">
    <text evidence="1">The sequence shown here is derived from an EMBL/GenBank/DDBJ whole genome shotgun (WGS) entry which is preliminary data.</text>
</comment>
<protein>
    <submittedName>
        <fullName evidence="1">Uncharacterized protein</fullName>
    </submittedName>
</protein>
<gene>
    <name evidence="1" type="ORF">DDE19_25315</name>
</gene>
<reference evidence="1 2" key="1">
    <citation type="submission" date="2018-04" db="EMBL/GenBank/DDBJ databases">
        <title>Micromonosporas from Atacama Desert.</title>
        <authorList>
            <person name="Carro L."/>
            <person name="Klenk H.-P."/>
            <person name="Goodfellow M."/>
        </authorList>
    </citation>
    <scope>NUCLEOTIDE SEQUENCE [LARGE SCALE GENOMIC DNA]</scope>
    <source>
        <strain evidence="1 2">LB19</strain>
    </source>
</reference>
<dbReference type="Proteomes" id="UP000278981">
    <property type="component" value="Unassembled WGS sequence"/>
</dbReference>
<evidence type="ECO:0000313" key="1">
    <source>
        <dbReference type="EMBL" id="RQX13734.1"/>
    </source>
</evidence>
<sequence>MFMYNKRLLEAICARGVVTVLWAWPLPSGPIGLQRAMRGAQAELYRQARMLNAVPLGPATFRVALDAVFDDHAGPALVAEVRAAQLPEEPNGEGATVPADCTAAMLDCGDGAGRREAA</sequence>
<evidence type="ECO:0000313" key="2">
    <source>
        <dbReference type="Proteomes" id="UP000278981"/>
    </source>
</evidence>
<name>A0A3N9XKU8_9ACTN</name>
<dbReference type="AlphaFoldDB" id="A0A3N9XKU8"/>
<proteinExistence type="predicted"/>
<organism evidence="1 2">
    <name type="scientific">Micromonospora ureilytica</name>
    <dbReference type="NCBI Taxonomy" id="709868"/>
    <lineage>
        <taxon>Bacteria</taxon>
        <taxon>Bacillati</taxon>
        <taxon>Actinomycetota</taxon>
        <taxon>Actinomycetes</taxon>
        <taxon>Micromonosporales</taxon>
        <taxon>Micromonosporaceae</taxon>
        <taxon>Micromonospora</taxon>
    </lineage>
</organism>
<accession>A0A3N9XKU8</accession>
<dbReference type="EMBL" id="QDGB01000319">
    <property type="protein sequence ID" value="RQX13734.1"/>
    <property type="molecule type" value="Genomic_DNA"/>
</dbReference>